<comment type="caution">
    <text evidence="1">The sequence shown here is derived from an EMBL/GenBank/DDBJ whole genome shotgun (WGS) entry which is preliminary data.</text>
</comment>
<dbReference type="Proteomes" id="UP001060085">
    <property type="component" value="Linkage Group LG07"/>
</dbReference>
<sequence>MGTQILVALLLSLLFLYGEFSRVQTASVYSSRLIHRFSDEAASYWASKGKNVSLLDRGTAEHMKVLLSSDLKRQRLKLGSHNQLLIPSHGSKTFFYGNDMGWLHYTWIDIGTPNVSFLVALDAGSDLLWVPCDCVQCAPLSSSFYSMLDRDLSQYNPSLSSTSKHLSCSNQLCQLGPNCKNPKEHCPYNVDYYSENTSSSGFLFQDQLHLVSVDGLANKSLLHASVIVGCGSKQSGSYLDGSAPDGLMGLGPGEISVPSLLAKSGLVPHSFSLCFDNSYSGRIYFGDQGPGIQRSAPFLSYEGEYSGYFVKVEDYCMGSFCLKQNGFQALVDSGSSFTYMPYEAYKLVVAEFDKRVNSTRTGIEDFPYCYQARSHGQQNFPSMKLVLAMNQSFAIQNPMFQFTSYEGTDLHCLGIIPIDGEIGIIGQNFMLGYRMVFDWENMKLGWSHSSCQDVSDSNNENITTPPNGLSVNPLPSEHQSPPKGHAISPAVAGRTPGQHSAASSSSLILSRYCKTTLLLLLLLKSTLFYRYLFRAI</sequence>
<name>A0ACC0A3T2_CATRO</name>
<organism evidence="1 2">
    <name type="scientific">Catharanthus roseus</name>
    <name type="common">Madagascar periwinkle</name>
    <name type="synonym">Vinca rosea</name>
    <dbReference type="NCBI Taxonomy" id="4058"/>
    <lineage>
        <taxon>Eukaryota</taxon>
        <taxon>Viridiplantae</taxon>
        <taxon>Streptophyta</taxon>
        <taxon>Embryophyta</taxon>
        <taxon>Tracheophyta</taxon>
        <taxon>Spermatophyta</taxon>
        <taxon>Magnoliopsida</taxon>
        <taxon>eudicotyledons</taxon>
        <taxon>Gunneridae</taxon>
        <taxon>Pentapetalae</taxon>
        <taxon>asterids</taxon>
        <taxon>lamiids</taxon>
        <taxon>Gentianales</taxon>
        <taxon>Apocynaceae</taxon>
        <taxon>Rauvolfioideae</taxon>
        <taxon>Vinceae</taxon>
        <taxon>Catharanthinae</taxon>
        <taxon>Catharanthus</taxon>
    </lineage>
</organism>
<dbReference type="EMBL" id="CM044707">
    <property type="protein sequence ID" value="KAI5654738.1"/>
    <property type="molecule type" value="Genomic_DNA"/>
</dbReference>
<accession>A0ACC0A3T2</accession>
<reference evidence="2" key="1">
    <citation type="journal article" date="2023" name="Nat. Plants">
        <title>Single-cell RNA sequencing provides a high-resolution roadmap for understanding the multicellular compartmentation of specialized metabolism.</title>
        <authorList>
            <person name="Sun S."/>
            <person name="Shen X."/>
            <person name="Li Y."/>
            <person name="Li Y."/>
            <person name="Wang S."/>
            <person name="Li R."/>
            <person name="Zhang H."/>
            <person name="Shen G."/>
            <person name="Guo B."/>
            <person name="Wei J."/>
            <person name="Xu J."/>
            <person name="St-Pierre B."/>
            <person name="Chen S."/>
            <person name="Sun C."/>
        </authorList>
    </citation>
    <scope>NUCLEOTIDE SEQUENCE [LARGE SCALE GENOMIC DNA]</scope>
</reference>
<gene>
    <name evidence="1" type="ORF">M9H77_31925</name>
</gene>
<evidence type="ECO:0000313" key="1">
    <source>
        <dbReference type="EMBL" id="KAI5654738.1"/>
    </source>
</evidence>
<protein>
    <submittedName>
        <fullName evidence="1">Uncharacterized protein</fullName>
    </submittedName>
</protein>
<proteinExistence type="predicted"/>
<keyword evidence="2" id="KW-1185">Reference proteome</keyword>
<evidence type="ECO:0000313" key="2">
    <source>
        <dbReference type="Proteomes" id="UP001060085"/>
    </source>
</evidence>